<keyword evidence="3" id="KW-1185">Reference proteome</keyword>
<feature type="signal peptide" evidence="1">
    <location>
        <begin position="1"/>
        <end position="29"/>
    </location>
</feature>
<evidence type="ECO:0000256" key="1">
    <source>
        <dbReference type="SAM" id="SignalP"/>
    </source>
</evidence>
<organism evidence="2 3">
    <name type="scientific">Aeromicrobium wangtongii</name>
    <dbReference type="NCBI Taxonomy" id="2969247"/>
    <lineage>
        <taxon>Bacteria</taxon>
        <taxon>Bacillati</taxon>
        <taxon>Actinomycetota</taxon>
        <taxon>Actinomycetes</taxon>
        <taxon>Propionibacteriales</taxon>
        <taxon>Nocardioidaceae</taxon>
        <taxon>Aeromicrobium</taxon>
    </lineage>
</organism>
<gene>
    <name evidence="2" type="ORF">NQV15_16330</name>
</gene>
<protein>
    <submittedName>
        <fullName evidence="2">Uncharacterized protein</fullName>
    </submittedName>
</protein>
<evidence type="ECO:0000313" key="3">
    <source>
        <dbReference type="Proteomes" id="UP001316184"/>
    </source>
</evidence>
<feature type="chain" id="PRO_5047233606" evidence="1">
    <location>
        <begin position="30"/>
        <end position="252"/>
    </location>
</feature>
<proteinExistence type="predicted"/>
<sequence length="252" mass="26769">MRTSTLARVGAVITASALALSLGAGPVSAAETSTAAAAAAPSAAPSATSFGTTSNVDAAGVITALRLGSGVITDRATTQFLGNVAGQAPSNNVQTQVTINGRVKGRVILYPGQGNGGVEIPRGWGSGKVQLGPTFFSDGTVDQNRSNVFYARKHVTSKATYPLKIHRRNSKVTFKVYGVKIINPSNGKYQSVKRVKLQRSKGGKWRTVKNIKLNSKGNGSYKITNRTKYRYRLYITRSATQEKFSTLKTGKI</sequence>
<reference evidence="2 3" key="1">
    <citation type="submission" date="2022-08" db="EMBL/GenBank/DDBJ databases">
        <title>novel species in genus Aeromicrobium.</title>
        <authorList>
            <person name="Ye L."/>
        </authorList>
    </citation>
    <scope>NUCLEOTIDE SEQUENCE [LARGE SCALE GENOMIC DNA]</scope>
    <source>
        <strain evidence="3">zg-Y1379</strain>
    </source>
</reference>
<dbReference type="Proteomes" id="UP001316184">
    <property type="component" value="Chromosome"/>
</dbReference>
<dbReference type="RefSeq" id="WP_232403967.1">
    <property type="nucleotide sequence ID" value="NZ_CP102173.1"/>
</dbReference>
<dbReference type="EMBL" id="CP102173">
    <property type="protein sequence ID" value="UUP13395.1"/>
    <property type="molecule type" value="Genomic_DNA"/>
</dbReference>
<accession>A0ABY5M5F7</accession>
<keyword evidence="1" id="KW-0732">Signal</keyword>
<name>A0ABY5M5F7_9ACTN</name>
<evidence type="ECO:0000313" key="2">
    <source>
        <dbReference type="EMBL" id="UUP13395.1"/>
    </source>
</evidence>